<accession>A0A0G1CB38</accession>
<protein>
    <submittedName>
        <fullName evidence="2">Uncharacterized protein</fullName>
    </submittedName>
</protein>
<sequence>MMIVSREQVLQRWDSTPDLIKEAVYSPTNNDTLANISSSFHLSEERHRDLAYLCLLVFFGFIHLQDLYREIKNSLGIDARIALDIYHELDQKIFSPFHKEIEENYLKFKMGVTRPEEVTEPAVGPSQIVLKKEPASVLNLKPEIPRLAEEYQSSGQAPAAEPKRIEVSQMERGTKPVTPPATGVQPAPAKPEESGLEMGPMIIHKEEESESISQVRATDAFKQNTFGGFRGSFKAPTIARPQETVSRAEVEMPTTKKAEAGEMGKIPVVVKKYEEQPKTIHYGVFRTELKPKESDKSGDDGKTIDLSKL</sequence>
<evidence type="ECO:0000313" key="3">
    <source>
        <dbReference type="Proteomes" id="UP000034810"/>
    </source>
</evidence>
<feature type="region of interest" description="Disordered" evidence="1">
    <location>
        <begin position="151"/>
        <end position="195"/>
    </location>
</feature>
<name>A0A0G1CB38_9BACT</name>
<feature type="region of interest" description="Disordered" evidence="1">
    <location>
        <begin position="288"/>
        <end position="309"/>
    </location>
</feature>
<dbReference type="AlphaFoldDB" id="A0A0G1CB38"/>
<reference evidence="2 3" key="1">
    <citation type="journal article" date="2015" name="Nature">
        <title>rRNA introns, odd ribosomes, and small enigmatic genomes across a large radiation of phyla.</title>
        <authorList>
            <person name="Brown C.T."/>
            <person name="Hug L.A."/>
            <person name="Thomas B.C."/>
            <person name="Sharon I."/>
            <person name="Castelle C.J."/>
            <person name="Singh A."/>
            <person name="Wilkins M.J."/>
            <person name="Williams K.H."/>
            <person name="Banfield J.F."/>
        </authorList>
    </citation>
    <scope>NUCLEOTIDE SEQUENCE [LARGE SCALE GENOMIC DNA]</scope>
</reference>
<gene>
    <name evidence="2" type="ORF">UV58_C0005G0011</name>
</gene>
<organism evidence="2 3">
    <name type="scientific">Candidatus Wolfebacteria bacterium GW2011_GWC1_43_10</name>
    <dbReference type="NCBI Taxonomy" id="1619011"/>
    <lineage>
        <taxon>Bacteria</taxon>
        <taxon>Candidatus Wolfeibacteriota</taxon>
    </lineage>
</organism>
<evidence type="ECO:0000313" key="2">
    <source>
        <dbReference type="EMBL" id="KKS82757.1"/>
    </source>
</evidence>
<proteinExistence type="predicted"/>
<dbReference type="Proteomes" id="UP000034810">
    <property type="component" value="Unassembled WGS sequence"/>
</dbReference>
<evidence type="ECO:0000256" key="1">
    <source>
        <dbReference type="SAM" id="MobiDB-lite"/>
    </source>
</evidence>
<dbReference type="EMBL" id="LCFA01000005">
    <property type="protein sequence ID" value="KKS82757.1"/>
    <property type="molecule type" value="Genomic_DNA"/>
</dbReference>
<comment type="caution">
    <text evidence="2">The sequence shown here is derived from an EMBL/GenBank/DDBJ whole genome shotgun (WGS) entry which is preliminary data.</text>
</comment>